<reference evidence="21 22" key="1">
    <citation type="journal article" date="2007" name="Science">
        <title>Sea anemone genome reveals ancestral eumetazoan gene repertoire and genomic organization.</title>
        <authorList>
            <person name="Putnam N.H."/>
            <person name="Srivastava M."/>
            <person name="Hellsten U."/>
            <person name="Dirks B."/>
            <person name="Chapman J."/>
            <person name="Salamov A."/>
            <person name="Terry A."/>
            <person name="Shapiro H."/>
            <person name="Lindquist E."/>
            <person name="Kapitonov V.V."/>
            <person name="Jurka J."/>
            <person name="Genikhovich G."/>
            <person name="Grigoriev I.V."/>
            <person name="Lucas S.M."/>
            <person name="Steele R.E."/>
            <person name="Finnerty J.R."/>
            <person name="Technau U."/>
            <person name="Martindale M.Q."/>
            <person name="Rokhsar D.S."/>
        </authorList>
    </citation>
    <scope>NUCLEOTIDE SEQUENCE [LARGE SCALE GENOMIC DNA]</scope>
    <source>
        <strain evidence="22">CH2 X CH6</strain>
    </source>
</reference>
<dbReference type="InterPro" id="IPR001754">
    <property type="entry name" value="OMPdeCOase_dom"/>
</dbReference>
<evidence type="ECO:0000256" key="12">
    <source>
        <dbReference type="ARBA" id="ARBA00023239"/>
    </source>
</evidence>
<feature type="active site" description="For OMPdecase activity" evidence="18">
    <location>
        <position position="311"/>
    </location>
</feature>
<dbReference type="Gene3D" id="3.40.50.2020">
    <property type="match status" value="1"/>
</dbReference>
<dbReference type="Pfam" id="PF00215">
    <property type="entry name" value="OMPdecase"/>
    <property type="match status" value="1"/>
</dbReference>
<dbReference type="HAMAP" id="MF_01208">
    <property type="entry name" value="PyrE"/>
    <property type="match status" value="1"/>
</dbReference>
<dbReference type="EC" id="2.4.2.10" evidence="5"/>
<accession>A7RH78</accession>
<dbReference type="GO" id="GO:0006207">
    <property type="term" value="P:'de novo' pyrimidine nucleobase biosynthetic process"/>
    <property type="evidence" value="ECO:0007669"/>
    <property type="project" value="InterPro"/>
</dbReference>
<evidence type="ECO:0000259" key="20">
    <source>
        <dbReference type="SMART" id="SM00934"/>
    </source>
</evidence>
<feature type="domain" description="Orotidine 5'-phosphate decarboxylase" evidence="20">
    <location>
        <begin position="247"/>
        <end position="460"/>
    </location>
</feature>
<dbReference type="InterPro" id="IPR004467">
    <property type="entry name" value="Or_phspho_trans_dom"/>
</dbReference>
<evidence type="ECO:0000256" key="14">
    <source>
        <dbReference type="ARBA" id="ARBA00051583"/>
    </source>
</evidence>
<dbReference type="UniPathway" id="UPA00070">
    <property type="reaction ID" value="UER00119"/>
</dbReference>
<dbReference type="GO" id="GO:0019856">
    <property type="term" value="P:pyrimidine nucleobase biosynthetic process"/>
    <property type="evidence" value="ECO:0000318"/>
    <property type="project" value="GO_Central"/>
</dbReference>
<feature type="binding site" evidence="19">
    <location>
        <position position="444"/>
    </location>
    <ligand>
        <name>substrate</name>
    </ligand>
</feature>
<organism evidence="21 22">
    <name type="scientific">Nematostella vectensis</name>
    <name type="common">Starlet sea anemone</name>
    <dbReference type="NCBI Taxonomy" id="45351"/>
    <lineage>
        <taxon>Eukaryota</taxon>
        <taxon>Metazoa</taxon>
        <taxon>Cnidaria</taxon>
        <taxon>Anthozoa</taxon>
        <taxon>Hexacorallia</taxon>
        <taxon>Actiniaria</taxon>
        <taxon>Edwardsiidae</taxon>
        <taxon>Nematostella</taxon>
    </lineage>
</organism>
<dbReference type="AlphaFoldDB" id="A7RH78"/>
<dbReference type="eggNOG" id="KOG1377">
    <property type="taxonomic scope" value="Eukaryota"/>
</dbReference>
<comment type="catalytic activity">
    <reaction evidence="15">
        <text>orotidine 5'-phosphate + diphosphate = orotate + 5-phospho-alpha-D-ribose 1-diphosphate</text>
        <dbReference type="Rhea" id="RHEA:10380"/>
        <dbReference type="ChEBI" id="CHEBI:30839"/>
        <dbReference type="ChEBI" id="CHEBI:33019"/>
        <dbReference type="ChEBI" id="CHEBI:57538"/>
        <dbReference type="ChEBI" id="CHEBI:58017"/>
        <dbReference type="EC" id="2.4.2.10"/>
    </reaction>
    <physiologicalReaction direction="right-to-left" evidence="15">
        <dbReference type="Rhea" id="RHEA:10382"/>
    </physiologicalReaction>
</comment>
<evidence type="ECO:0000256" key="2">
    <source>
        <dbReference type="ARBA" id="ARBA00004889"/>
    </source>
</evidence>
<dbReference type="InterPro" id="IPR011060">
    <property type="entry name" value="RibuloseP-bd_barrel"/>
</dbReference>
<dbReference type="InterPro" id="IPR000836">
    <property type="entry name" value="PRTase_dom"/>
</dbReference>
<dbReference type="InterPro" id="IPR023031">
    <property type="entry name" value="OPRT"/>
</dbReference>
<evidence type="ECO:0000256" key="11">
    <source>
        <dbReference type="ARBA" id="ARBA00022975"/>
    </source>
</evidence>
<evidence type="ECO:0000313" key="21">
    <source>
        <dbReference type="EMBL" id="EDO49175.1"/>
    </source>
</evidence>
<evidence type="ECO:0000256" key="18">
    <source>
        <dbReference type="PIRSR" id="PIRSR614732-1"/>
    </source>
</evidence>
<evidence type="ECO:0000313" key="22">
    <source>
        <dbReference type="Proteomes" id="UP000001593"/>
    </source>
</evidence>
<proteinExistence type="inferred from homology"/>
<dbReference type="HOGENOM" id="CLU_049275_1_0_1"/>
<evidence type="ECO:0000256" key="19">
    <source>
        <dbReference type="PIRSR" id="PIRSR614732-2"/>
    </source>
</evidence>
<dbReference type="InterPro" id="IPR013785">
    <property type="entry name" value="Aldolase_TIM"/>
</dbReference>
<evidence type="ECO:0000256" key="3">
    <source>
        <dbReference type="ARBA" id="ARBA00006221"/>
    </source>
</evidence>
<feature type="binding site" evidence="19">
    <location>
        <position position="445"/>
    </location>
    <ligand>
        <name>substrate</name>
    </ligand>
</feature>
<name>A7RH78_NEMVE</name>
<dbReference type="CDD" id="cd06223">
    <property type="entry name" value="PRTases_typeI"/>
    <property type="match status" value="1"/>
</dbReference>
<dbReference type="SUPFAM" id="SSF51366">
    <property type="entry name" value="Ribulose-phoshate binding barrel"/>
    <property type="match status" value="1"/>
</dbReference>
<dbReference type="Pfam" id="PF00156">
    <property type="entry name" value="Pribosyltran"/>
    <property type="match status" value="1"/>
</dbReference>
<keyword evidence="11" id="KW-0665">Pyrimidine biosynthesis</keyword>
<dbReference type="PROSITE" id="PS00156">
    <property type="entry name" value="OMPDECASE"/>
    <property type="match status" value="1"/>
</dbReference>
<evidence type="ECO:0000256" key="7">
    <source>
        <dbReference type="ARBA" id="ARBA00015047"/>
    </source>
</evidence>
<dbReference type="PANTHER" id="PTHR19278">
    <property type="entry name" value="OROTATE PHOSPHORIBOSYLTRANSFERASE"/>
    <property type="match status" value="1"/>
</dbReference>
<dbReference type="InterPro" id="IPR029057">
    <property type="entry name" value="PRTase-like"/>
</dbReference>
<dbReference type="EMBL" id="DS469510">
    <property type="protein sequence ID" value="EDO49175.1"/>
    <property type="molecule type" value="Genomic_DNA"/>
</dbReference>
<comment type="function">
    <text evidence="16">Bifunctional enzyme catalyzing the last two steps of de novo pyrimidine biosynthesis, orotate phosphoribosyltransferase (OPRT), which converts orotate to orotidine-5'-monophosphate (OMP), and orotidine-5'-monophosphate decarboxylase (ODC), the terminal enzymatic reaction that decarboxylates OMP to uridine monophosphate (UMP).</text>
</comment>
<dbReference type="Gene3D" id="3.20.20.70">
    <property type="entry name" value="Aldolase class I"/>
    <property type="match status" value="1"/>
</dbReference>
<comment type="pathway">
    <text evidence="1">Pyrimidine metabolism; UMP biosynthesis via de novo pathway; UMP from orotate: step 2/2.</text>
</comment>
<sequence>MAGENDEALIAQLFEINAFKFGKFTLKSGIDSPVYIDLRVIVSYPDVLQSVSKLMWKVVSDAGLKFDVICGVPYTALPIASCMSVNNNAPMVMRRKEAKSYGTKKLIEGHFEEGSTCLVIEDIVTSGSSVLETVESLTSVKLQVTDTVVLLDRCQGGKDKLDCAGIRLHSLFTLPRVLKVLHAQGKVDDAVVESVREFLEANQFKATSDVTPVPPKGRDLSFLKRLEMSSNPVAKKVFKIMHSKETNLAVSVDLTKSGNILNLVNQVGPHVCIVKTHVDIIEDFTPGFVASLQNLATKHNFLIFEDRKFADIGNTVKHQYSKGIYHISDWAHITNAHPVPGEGVITGLKEIGAPKGNGCLIIAEMSAKGNFANGEYTKAAIEMAKNHQDFVFGFISIGSIVDDPGFVHMTPGVKLIKGGDALGQQYLTPEEVVGKKGSDVIIVGRGIYEAENPASAAIEYKEAAYKAYLQRITK</sequence>
<dbReference type="InterPro" id="IPR014732">
    <property type="entry name" value="OMPdecase"/>
</dbReference>
<comment type="similarity">
    <text evidence="3">In the N-terminal section; belongs to the purine/pyrimidine phosphoribosyltransferase family.</text>
</comment>
<evidence type="ECO:0000256" key="9">
    <source>
        <dbReference type="ARBA" id="ARBA00022679"/>
    </source>
</evidence>
<dbReference type="SUPFAM" id="SSF53271">
    <property type="entry name" value="PRTase-like"/>
    <property type="match status" value="1"/>
</dbReference>
<dbReference type="PhylomeDB" id="A7RH78"/>
<keyword evidence="12" id="KW-0456">Lyase</keyword>
<evidence type="ECO:0000256" key="1">
    <source>
        <dbReference type="ARBA" id="ARBA00004861"/>
    </source>
</evidence>
<evidence type="ECO:0000256" key="5">
    <source>
        <dbReference type="ARBA" id="ARBA00011971"/>
    </source>
</evidence>
<keyword evidence="10" id="KW-0210">Decarboxylase</keyword>
<comment type="similarity">
    <text evidence="4">In the C-terminal section; belongs to the OMP decarboxylase family.</text>
</comment>
<dbReference type="SMART" id="SM00934">
    <property type="entry name" value="OMPdecase"/>
    <property type="match status" value="1"/>
</dbReference>
<evidence type="ECO:0000256" key="15">
    <source>
        <dbReference type="ARBA" id="ARBA00051700"/>
    </source>
</evidence>
<dbReference type="EC" id="4.1.1.23" evidence="6"/>
<dbReference type="NCBIfam" id="TIGR01740">
    <property type="entry name" value="pyrF"/>
    <property type="match status" value="1"/>
</dbReference>
<dbReference type="CDD" id="cd04725">
    <property type="entry name" value="OMP_decarboxylase_like"/>
    <property type="match status" value="1"/>
</dbReference>
<comment type="subunit">
    <text evidence="17">Homodimer; dimerization is required for enzymatic activity.</text>
</comment>
<evidence type="ECO:0000256" key="13">
    <source>
        <dbReference type="ARBA" id="ARBA00023268"/>
    </source>
</evidence>
<dbReference type="NCBIfam" id="NF010382">
    <property type="entry name" value="PRK13809.1"/>
    <property type="match status" value="1"/>
</dbReference>
<feature type="binding site" evidence="19">
    <location>
        <position position="424"/>
    </location>
    <ligand>
        <name>substrate</name>
    </ligand>
</feature>
<evidence type="ECO:0000256" key="8">
    <source>
        <dbReference type="ARBA" id="ARBA00022676"/>
    </source>
</evidence>
<dbReference type="GO" id="GO:0004590">
    <property type="term" value="F:orotidine-5'-phosphate decarboxylase activity"/>
    <property type="evidence" value="ECO:0000318"/>
    <property type="project" value="GO_Central"/>
</dbReference>
<dbReference type="KEGG" id="nve:5521453"/>
<dbReference type="STRING" id="45351.A7RH78"/>
<keyword evidence="22" id="KW-1185">Reference proteome</keyword>
<feature type="active site" description="For OMPdecase activity" evidence="18">
    <location>
        <position position="308"/>
    </location>
</feature>
<dbReference type="GO" id="GO:0004588">
    <property type="term" value="F:orotate phosphoribosyltransferase activity"/>
    <property type="evidence" value="ECO:0000318"/>
    <property type="project" value="GO_Central"/>
</dbReference>
<dbReference type="FunFam" id="3.20.20.70:FF:000092">
    <property type="entry name" value="Uridine monophosphate synthetase"/>
    <property type="match status" value="1"/>
</dbReference>
<dbReference type="InterPro" id="IPR018089">
    <property type="entry name" value="OMPdecase_AS"/>
</dbReference>
<evidence type="ECO:0000256" key="10">
    <source>
        <dbReference type="ARBA" id="ARBA00022793"/>
    </source>
</evidence>
<dbReference type="OrthoDB" id="10263753at2759"/>
<feature type="binding site" evidence="19">
    <location>
        <position position="275"/>
    </location>
    <ligand>
        <name>substrate</name>
    </ligand>
</feature>
<dbReference type="Proteomes" id="UP000001593">
    <property type="component" value="Unassembled WGS sequence"/>
</dbReference>
<dbReference type="GO" id="GO:0044205">
    <property type="term" value="P:'de novo' UMP biosynthetic process"/>
    <property type="evidence" value="ECO:0007669"/>
    <property type="project" value="UniProtKB-UniPathway"/>
</dbReference>
<keyword evidence="13" id="KW-0511">Multifunctional enzyme</keyword>
<evidence type="ECO:0000256" key="6">
    <source>
        <dbReference type="ARBA" id="ARBA00012321"/>
    </source>
</evidence>
<keyword evidence="9" id="KW-0808">Transferase</keyword>
<comment type="catalytic activity">
    <reaction evidence="14">
        <text>orotidine 5'-phosphate + H(+) = UMP + CO2</text>
        <dbReference type="Rhea" id="RHEA:11596"/>
        <dbReference type="ChEBI" id="CHEBI:15378"/>
        <dbReference type="ChEBI" id="CHEBI:16526"/>
        <dbReference type="ChEBI" id="CHEBI:57538"/>
        <dbReference type="ChEBI" id="CHEBI:57865"/>
        <dbReference type="EC" id="4.1.1.23"/>
    </reaction>
    <physiologicalReaction direction="left-to-right" evidence="14">
        <dbReference type="Rhea" id="RHEA:11597"/>
    </physiologicalReaction>
</comment>
<comment type="pathway">
    <text evidence="2">Pyrimidine metabolism; UMP biosynthesis via de novo pathway; UMP from orotate: step 1/2.</text>
</comment>
<keyword evidence="8" id="KW-0328">Glycosyltransferase</keyword>
<dbReference type="PANTHER" id="PTHR19278:SF9">
    <property type="entry name" value="URIDINE 5'-MONOPHOSPHATE SYNTHASE"/>
    <property type="match status" value="1"/>
</dbReference>
<evidence type="ECO:0000256" key="4">
    <source>
        <dbReference type="ARBA" id="ARBA00009769"/>
    </source>
</evidence>
<dbReference type="OMA" id="SAKHVCG"/>
<gene>
    <name evidence="21" type="ORF">NEMVEDRAFT_v1g81583</name>
</gene>
<dbReference type="FunFam" id="3.40.50.2020:FF:000025">
    <property type="entry name" value="Uridine monophosphate synthetase"/>
    <property type="match status" value="1"/>
</dbReference>
<evidence type="ECO:0000256" key="17">
    <source>
        <dbReference type="ARBA" id="ARBA00063898"/>
    </source>
</evidence>
<evidence type="ECO:0000256" key="16">
    <source>
        <dbReference type="ARBA" id="ARBA00060327"/>
    </source>
</evidence>
<dbReference type="GO" id="GO:0006222">
    <property type="term" value="P:UMP biosynthetic process"/>
    <property type="evidence" value="ECO:0000318"/>
    <property type="project" value="GO_Central"/>
</dbReference>
<protein>
    <recommendedName>
        <fullName evidence="7">Uridine 5'-monophosphate synthase</fullName>
        <ecNumber evidence="5">2.4.2.10</ecNumber>
        <ecNumber evidence="6">4.1.1.23</ecNumber>
    </recommendedName>
</protein>
<feature type="binding site" evidence="19">
    <location>
        <position position="366"/>
    </location>
    <ligand>
        <name>substrate</name>
    </ligand>
</feature>
<feature type="binding site" evidence="19">
    <location>
        <position position="253"/>
    </location>
    <ligand>
        <name>substrate</name>
    </ligand>
</feature>
<dbReference type="NCBIfam" id="TIGR00336">
    <property type="entry name" value="pyrE"/>
    <property type="match status" value="1"/>
</dbReference>
<dbReference type="InParanoid" id="A7RH78"/>
<feature type="active site" description="For OMPdecase activity" evidence="18">
    <location>
        <position position="306"/>
    </location>
</feature>